<dbReference type="SUPFAM" id="SSF55120">
    <property type="entry name" value="Pseudouridine synthase"/>
    <property type="match status" value="1"/>
</dbReference>
<dbReference type="InterPro" id="IPR012960">
    <property type="entry name" value="Dyskerin-like"/>
</dbReference>
<dbReference type="Proteomes" id="UP001596296">
    <property type="component" value="Unassembled WGS sequence"/>
</dbReference>
<proteinExistence type="predicted"/>
<evidence type="ECO:0000259" key="1">
    <source>
        <dbReference type="SMART" id="SM01136"/>
    </source>
</evidence>
<dbReference type="AlphaFoldDB" id="A0ABD5UY97"/>
<dbReference type="SMART" id="SM01136">
    <property type="entry name" value="DKCLD"/>
    <property type="match status" value="1"/>
</dbReference>
<dbReference type="PROSITE" id="PS50890">
    <property type="entry name" value="PUA"/>
    <property type="match status" value="1"/>
</dbReference>
<dbReference type="EC" id="5.4.99.-" evidence="2"/>
<gene>
    <name evidence="2" type="ORF">ACFQE9_11280</name>
</gene>
<comment type="caution">
    <text evidence="2">The sequence shown here is derived from an EMBL/GenBank/DDBJ whole genome shotgun (WGS) entry which is preliminary data.</text>
</comment>
<sequence>MTDDRLRAAPADRTAAERLRFGVVNLDKPAGPTSHQVAAWIREEIAETLAELDPEGSSIDGVAHSGTLDPKVTGCLPTLVGTARRAARVFLEGEKEYVAELEFHDVPPADLETIVADFEGEIYQKPPRKSAVTRRLRTRRIHALDLLEREDRRGLLRIRCESGTYVRKLCHDLGLAAGTGGHMGALRRTATDPFDDTDLHTLQDLWDALAWAREGDDSYLREVVRPGEDALSHLPAVTIAPSAAANVATGAPVYAPGVIDVEFVSGDGAELGAEHDAGDGGDAVPHPEGRPLVACYLPNGSAVCLGTLVGDPAAEEGLVVDLERVLV</sequence>
<dbReference type="GO" id="GO:0016853">
    <property type="term" value="F:isomerase activity"/>
    <property type="evidence" value="ECO:0007669"/>
    <property type="project" value="UniProtKB-KW"/>
</dbReference>
<organism evidence="2 3">
    <name type="scientific">Halopenitus salinus</name>
    <dbReference type="NCBI Taxonomy" id="1198295"/>
    <lineage>
        <taxon>Archaea</taxon>
        <taxon>Methanobacteriati</taxon>
        <taxon>Methanobacteriota</taxon>
        <taxon>Stenosarchaea group</taxon>
        <taxon>Halobacteria</taxon>
        <taxon>Halobacteriales</taxon>
        <taxon>Haloferacaceae</taxon>
        <taxon>Halopenitus</taxon>
    </lineage>
</organism>
<name>A0ABD5UY97_9EURY</name>
<dbReference type="Pfam" id="PF08068">
    <property type="entry name" value="DKCLD"/>
    <property type="match status" value="1"/>
</dbReference>
<dbReference type="InterPro" id="IPR002501">
    <property type="entry name" value="PsdUridine_synth_N"/>
</dbReference>
<keyword evidence="2" id="KW-0413">Isomerase</keyword>
<dbReference type="RefSeq" id="WP_379744471.1">
    <property type="nucleotide sequence ID" value="NZ_JBHSVN010000001.1"/>
</dbReference>
<feature type="domain" description="Dyskerin-like" evidence="1">
    <location>
        <begin position="1"/>
        <end position="38"/>
    </location>
</feature>
<dbReference type="NCBIfam" id="TIGR00425">
    <property type="entry name" value="CBF5"/>
    <property type="match status" value="1"/>
</dbReference>
<dbReference type="EMBL" id="JBHSXL010000009">
    <property type="protein sequence ID" value="MFC6893181.1"/>
    <property type="molecule type" value="Genomic_DNA"/>
</dbReference>
<reference evidence="2 3" key="1">
    <citation type="journal article" date="2019" name="Int. J. Syst. Evol. Microbiol.">
        <title>The Global Catalogue of Microorganisms (GCM) 10K type strain sequencing project: providing services to taxonomists for standard genome sequencing and annotation.</title>
        <authorList>
            <consortium name="The Broad Institute Genomics Platform"/>
            <consortium name="The Broad Institute Genome Sequencing Center for Infectious Disease"/>
            <person name="Wu L."/>
            <person name="Ma J."/>
        </authorList>
    </citation>
    <scope>NUCLEOTIDE SEQUENCE [LARGE SCALE GENOMIC DNA]</scope>
    <source>
        <strain evidence="2 3">SKJ47</strain>
    </source>
</reference>
<protein>
    <submittedName>
        <fullName evidence="2">RNA-guided pseudouridylation complex pseudouridine synthase subunit Cbf5</fullName>
        <ecNumber evidence="2">5.4.99.-</ecNumber>
    </submittedName>
</protein>
<dbReference type="Pfam" id="PF01509">
    <property type="entry name" value="TruB_N"/>
    <property type="match status" value="1"/>
</dbReference>
<dbReference type="InterPro" id="IPR020103">
    <property type="entry name" value="PsdUridine_synth_cat_dom_sf"/>
</dbReference>
<dbReference type="Pfam" id="PF16198">
    <property type="entry name" value="TruB_C_2"/>
    <property type="match status" value="1"/>
</dbReference>
<dbReference type="Gene3D" id="3.30.2350.10">
    <property type="entry name" value="Pseudouridine synthase"/>
    <property type="match status" value="1"/>
</dbReference>
<dbReference type="InterPro" id="IPR004802">
    <property type="entry name" value="tRNA_PsdUridine_synth_B_fam"/>
</dbReference>
<dbReference type="InterPro" id="IPR032819">
    <property type="entry name" value="TruB_C"/>
</dbReference>
<dbReference type="PANTHER" id="PTHR23127">
    <property type="entry name" value="CENTROMERE/MICROTUBULE BINDING PROTEIN CBF5"/>
    <property type="match status" value="1"/>
</dbReference>
<dbReference type="NCBIfam" id="NF003280">
    <property type="entry name" value="PRK04270.1"/>
    <property type="match status" value="1"/>
</dbReference>
<evidence type="ECO:0000313" key="3">
    <source>
        <dbReference type="Proteomes" id="UP001596296"/>
    </source>
</evidence>
<accession>A0ABD5UY97</accession>
<keyword evidence="3" id="KW-1185">Reference proteome</keyword>
<evidence type="ECO:0000313" key="2">
    <source>
        <dbReference type="EMBL" id="MFC6893181.1"/>
    </source>
</evidence>
<dbReference type="PANTHER" id="PTHR23127:SF0">
    <property type="entry name" value="H_ACA RIBONUCLEOPROTEIN COMPLEX SUBUNIT DKC1"/>
    <property type="match status" value="1"/>
</dbReference>